<reference evidence="2 3" key="1">
    <citation type="submission" date="2018-04" db="EMBL/GenBank/DDBJ databases">
        <title>Complete genome sequences of Streptomyces lydicus strain WYEC and characterization of antagonistic properties of biological control agents.</title>
        <authorList>
            <person name="Mariita R.M."/>
            <person name="Sello J.K."/>
        </authorList>
    </citation>
    <scope>NUCLEOTIDE SEQUENCE [LARGE SCALE GENOMIC DNA]</scope>
    <source>
        <strain evidence="2 3">WYEC 108</strain>
    </source>
</reference>
<name>A0A3Q9K923_9ACTN</name>
<dbReference type="InterPro" id="IPR057666">
    <property type="entry name" value="DrpA_SLOG"/>
</dbReference>
<feature type="domain" description="Smf/DprA SLOG" evidence="1">
    <location>
        <begin position="4"/>
        <end position="151"/>
    </location>
</feature>
<sequence>MTLSIAITGTRSTEHHEVTWYADLFARYIGPFRSEDTHFHIGGAKGIDSLSLLWLAGHSQSSITVVVPGTVDQQPTDAQEAISRCRDRITDVIELRASELRTPAYYARNRYMVDRSDMVIGFPLEGGASTSGTWQTMNHAAEGGKPRLIVPV</sequence>
<dbReference type="AlphaFoldDB" id="A0A3Q9K923"/>
<proteinExistence type="predicted"/>
<dbReference type="RefSeq" id="WP_127153645.1">
    <property type="nucleotide sequence ID" value="NZ_CP029042.1"/>
</dbReference>
<evidence type="ECO:0000313" key="2">
    <source>
        <dbReference type="EMBL" id="AZS74854.1"/>
    </source>
</evidence>
<accession>A0A3Q9K923</accession>
<dbReference type="Gene3D" id="3.40.50.450">
    <property type="match status" value="1"/>
</dbReference>
<dbReference type="SUPFAM" id="SSF102405">
    <property type="entry name" value="MCP/YpsA-like"/>
    <property type="match status" value="1"/>
</dbReference>
<organism evidence="2 3">
    <name type="scientific">Streptomyces lydicus</name>
    <dbReference type="NCBI Taxonomy" id="47763"/>
    <lineage>
        <taxon>Bacteria</taxon>
        <taxon>Bacillati</taxon>
        <taxon>Actinomycetota</taxon>
        <taxon>Actinomycetes</taxon>
        <taxon>Kitasatosporales</taxon>
        <taxon>Streptomycetaceae</taxon>
        <taxon>Streptomyces</taxon>
    </lineage>
</organism>
<evidence type="ECO:0000313" key="3">
    <source>
        <dbReference type="Proteomes" id="UP000275579"/>
    </source>
</evidence>
<dbReference type="EMBL" id="CP029042">
    <property type="protein sequence ID" value="AZS74854.1"/>
    <property type="molecule type" value="Genomic_DNA"/>
</dbReference>
<protein>
    <recommendedName>
        <fullName evidence="1">Smf/DprA SLOG domain-containing protein</fullName>
    </recommendedName>
</protein>
<dbReference type="Proteomes" id="UP000275579">
    <property type="component" value="Chromosome"/>
</dbReference>
<evidence type="ECO:0000259" key="1">
    <source>
        <dbReference type="Pfam" id="PF02481"/>
    </source>
</evidence>
<dbReference type="Pfam" id="PF02481">
    <property type="entry name" value="DNA_processg_A"/>
    <property type="match status" value="1"/>
</dbReference>
<gene>
    <name evidence="2" type="ORF">DDE74_31475</name>
</gene>